<accession>A0A5S9IK20</accession>
<dbReference type="SUPFAM" id="SSF52129">
    <property type="entry name" value="Caspase-like"/>
    <property type="match status" value="1"/>
</dbReference>
<dbReference type="PANTHER" id="PTHR44129">
    <property type="entry name" value="WD REPEAT-CONTAINING PROTEIN POP1"/>
    <property type="match status" value="1"/>
</dbReference>
<dbReference type="InterPro" id="IPR020472">
    <property type="entry name" value="WD40_PAC1"/>
</dbReference>
<feature type="repeat" description="WD" evidence="3">
    <location>
        <begin position="1556"/>
        <end position="1597"/>
    </location>
</feature>
<feature type="repeat" description="WD" evidence="3">
    <location>
        <begin position="922"/>
        <end position="963"/>
    </location>
</feature>
<dbReference type="InterPro" id="IPR016024">
    <property type="entry name" value="ARM-type_fold"/>
</dbReference>
<dbReference type="Gene3D" id="3.40.50.1460">
    <property type="match status" value="1"/>
</dbReference>
<dbReference type="InterPro" id="IPR016187">
    <property type="entry name" value="CTDL_fold"/>
</dbReference>
<dbReference type="GO" id="GO:0006508">
    <property type="term" value="P:proteolysis"/>
    <property type="evidence" value="ECO:0007669"/>
    <property type="project" value="InterPro"/>
</dbReference>
<dbReference type="InterPro" id="IPR036322">
    <property type="entry name" value="WD40_repeat_dom_sf"/>
</dbReference>
<evidence type="ECO:0000259" key="5">
    <source>
        <dbReference type="Pfam" id="PF03781"/>
    </source>
</evidence>
<name>A0A5S9IK20_UABAM</name>
<dbReference type="InterPro" id="IPR011600">
    <property type="entry name" value="Pept_C14_caspase"/>
</dbReference>
<dbReference type="PROSITE" id="PS50082">
    <property type="entry name" value="WD_REPEATS_2"/>
    <property type="match status" value="26"/>
</dbReference>
<feature type="repeat" description="WD" evidence="3">
    <location>
        <begin position="1296"/>
        <end position="1330"/>
    </location>
</feature>
<dbReference type="Pfam" id="PF23414">
    <property type="entry name" value="Beta-prop_EML_2"/>
    <property type="match status" value="2"/>
</dbReference>
<dbReference type="SMART" id="SM00320">
    <property type="entry name" value="WD40"/>
    <property type="match status" value="29"/>
</dbReference>
<dbReference type="Pfam" id="PF00400">
    <property type="entry name" value="WD40"/>
    <property type="match status" value="17"/>
</dbReference>
<proteinExistence type="predicted"/>
<evidence type="ECO:0000313" key="8">
    <source>
        <dbReference type="Proteomes" id="UP000326354"/>
    </source>
</evidence>
<evidence type="ECO:0000313" key="7">
    <source>
        <dbReference type="EMBL" id="BBM83298.1"/>
    </source>
</evidence>
<feature type="domain" description="Sulfatase-modifying factor enzyme-like" evidence="5">
    <location>
        <begin position="2882"/>
        <end position="3091"/>
    </location>
</feature>
<sequence>MKKFILFTVLLFVCLIAEDNHSQQALQKWIDQLQSKDRKQQIHAIKELRKIGNKAYKSLPELQNLLSHSLENSDQELFWLASQTARDIGASVSIKKQLPLEKTKVKSIQEKQRTTSFLTRNLGGLNVLGASSDFRQRLRYGKRHALVIGINKYQHYTPLEGPSFDAGEVASILTGRYGFENVVYLCDTIPQQVYRQHNLTLVGEKENEKVYKDKYGSEKIVVATYITKAVVQKYLDDICREVNNNDSLMLFYAGHGVTGYLVPADSTKNKTQNLSLKSIGEQLSRAEARHTLMVLDCCFGGSILQDKYKPKLEGYSNTTFQFGKGENIDRVFARRAFQIITAGTGNEAVADKLGISAKYAQLTGTKDHSPFSAVFLQALKGLTGRADGIQLVSDLGYYMMTTLVNDDRLNASQTPRYANIGDGDFMFFPKDKVLNPKLIAPLYLDEKSYTDIRISSCEALKKFIIQQKSKKERIALTKNAIVHINKLLKEEQQDVNYAAIKFIDDMVENYVQAKEVDELRKVIDDISDLLDKEIVEEQRKAEKSTEKQKEKNEKNEKTTILIVANVLKKLGIYANEKTVLSLKNYVINYQKPLWQKNSIGYTIPMEVHNYIAQLDSSSLQKTIQGQMLLYSHESSVYEWLNSKGIELVLKYDNEIKLLIEDAQIMLNKSQLVRKSILDEVRKQGTGKSNYYSEQDINDKYEQCGAYANKALELLEKIKNPGKKHKGLIEKIKQSSHEMIWLALHRYNSRFVWQTTTLKYSNVIKFAVFSPDGKILASASGASIQLSDAVTGRQIAVLKIEGAVNSVAFSPNGKVIVSASDDKSLCIWDVESKKQIAMLKGHSRSVNSVAFSPDGKIIASGSNDKSISIWDVESKKQIAILKGHSAAVNSVAFSPNGKVIVSASDDKSLCIWDVESKKQIAMLKGHSRSVNSVAFSPDGKIIASGSNDKSISIWDVESKKQIAILKGHSAAVNSVAFSPNGKIIASGSNDKSISLWNKSTSQQIAVLLGHSDTINTIVFSPNGKVIASGSQDQSLNLWDVTTGKQITDAGHTGRVNSVAFSPNGKIIASCSDDKSVRLWSSKTGKQITLLSGHTERVNSVAFSPNGKIIASCSDDKSVLLWDATTGKQITLLFGHTERVNSVAFSPNGKIIASCSDDKSVRLWSSKTGKQITLLSGHTERVNSVAFSPNGKIIASCSDDKSVLLWSSRTGKQITLLSGHTERVNSVAFSPNGKTIASASFSGVKLFNIVTRKVTEFSTSVMAKSIAFSPDGETLASASSDMFVRLWDTNSAKQIAILERHTDDVNSVAFSPDGKFVISASSDRSICLWKTRYENTFFLSGHKSSINSVAFSPDGKIIASCSDGRGASVWDKTRSIRLWDTSSGKQTTILSGHTDTVNSVAFSPDGKFIASCSEDRSIILWDTTSAEQFTILSGHTNAVNSVVFSPDGKIIASCSDDRSVRLWDVSSGKQTAMLRGHTNTVHCVIFSPDGKIIASASRDKSIRLWDTTSAEQFTILSGHTNAVNSVVFSPDGKIIASCSDDRSVRLWDVSSGKQTAMLRGNTNTVHCVIFSPDGKIIASASRDKSIRLWDTTSAKQIAILQGHTNAVNYVTFSPDGKFIASASNDNSVRLWDSLSGKQIAKLQGHTGVVNYVAFSPNGRMLASTSRDKSVRLWDTTSTKQIAICGRYVDILAIAFSPDGLHISGSDYNDPIVGVWDSKTGALLATLEGHTDVVNSVVFSPDGKFIASASRDKSIRLWDTTSAKQLVILRGHTDAVNSVVFSPDGKFIASASKDKSVRLWDVYNAKQIATFEEHTDVVNSVAFSPDGKILVSVSNDKSVRLCGTSGLKQLIILRGHTDAVNSVVFSPDGKILASASKDKSVRLWDVNNAKQIATFEEHTDAVNSVAFSPDSKIVMTKNAEHNTIQLWDVATCKQVSIFPIRSGVITSLLFSPDGNIVSCLRDMRDYSSHLTIIKNSFIDLKKLSFFYKKHKGDSNRFLSYFGQGNKSYFSYKVNSDMTLSKKNTQKYFWSRIKATPSKYPWTNVKAHEINRKLRQAYINKDKNNIKKQHLEYLLRFNRKDYIETVADIYTWQGNKTKAKMLMSKITSKDLLVPIKIKKSQEILNEESVIKTLKLLSFAENLSKALPDIDQDDDGDGEYRLLAELQLTRDSRTRSGKKLQPMIKKLGTINEYGFLNKYGYYFQIFLPSSLGKPLTDSTSRKAAPYETEYNVIDMQEQHFRIYAWPIVFGEGGRKAFSVDSTENVIYIDNVDKFGNPLLEGKKSPHFEDCIANTKRTNDPAKFVVDQSYGDANVRGTTVQWKIVQKKQPQKLAQKISSYQFSNELSLKKWTRPANLPSEYLSNDKRAFNINTLLQQALWKQNKEVINYKDIDYLSHFTRHDYIETVACTYAWLGMEEQAKEVAKRGLPDTQILVKLLLLKFSFREIEQHVKDNFSGLHEKLHGIYTEEKLEALSKRELAIFTAFIKMRNECIDILATKLGTYRSMALFPPYIDTLAMIHAWLGNEKIAKKFVSSSKLKQRVPLLLKKFTPKQVESICSGELNKRIWELYLDEKVNKINQQDFQLLHHATEEESKNTVATIYDYLDYKIQDRICQSRNTLATIYAYQGNVKQAIFFAKKATLQTPIRVELLLSKFSPKTVENLLNQEACQFYLLLYIHYYGQQDKLSDIYDVYLRRIIRYTNSKELYKQDVLWKVFQYYRGKISEEEILLEAKSKDVKRRCQVYCYLGMLAKTKGQKDKANKYLQLCLKQNLLNLIETRLAKIELRVTTTGEKRINALLRVAEEELAIQQLNINISKAAPQGWESSLWELCWNAEKECIDFTVEEWGALSHEKQVELAHSYQEWYAQVKGLELTKEIERSGAKFVLKMIPPGKFWMGSPQGEKDREDDEVRHKVWVSEVYYVGETGVMQGQWSAVMGSNPSEFKDVGLQGPVESVSWEDCAEFCKRVGMRLLTEAEWEYACRAGTTRAYNLGDSIDTSKVCFDPNWSGQTASTVAVKSLPNENSWGCYDFHGNVWEWCSDRYGDYSTAEQKDPKGSLEGWERVLRGGCWKYGARECRSALRFGYRPGGRDSGVGLRLCVSGAKVK</sequence>
<dbReference type="Proteomes" id="UP000326354">
    <property type="component" value="Chromosome"/>
</dbReference>
<dbReference type="EMBL" id="AP019860">
    <property type="protein sequence ID" value="BBM83298.1"/>
    <property type="molecule type" value="Genomic_DNA"/>
</dbReference>
<reference evidence="7 8" key="1">
    <citation type="submission" date="2019-08" db="EMBL/GenBank/DDBJ databases">
        <title>Complete genome sequence of Candidatus Uab amorphum.</title>
        <authorList>
            <person name="Shiratori T."/>
            <person name="Suzuki S."/>
            <person name="Kakizawa Y."/>
            <person name="Ishida K."/>
        </authorList>
    </citation>
    <scope>NUCLEOTIDE SEQUENCE [LARGE SCALE GENOMIC DNA]</scope>
    <source>
        <strain evidence="7 8">SRT547</strain>
    </source>
</reference>
<dbReference type="CDD" id="cd00200">
    <property type="entry name" value="WD40"/>
    <property type="match status" value="4"/>
</dbReference>
<feature type="domain" description="Peptidase C14 caspase" evidence="4">
    <location>
        <begin position="142"/>
        <end position="380"/>
    </location>
</feature>
<keyword evidence="2" id="KW-0677">Repeat</keyword>
<dbReference type="InterPro" id="IPR042095">
    <property type="entry name" value="SUMF_sf"/>
</dbReference>
<dbReference type="Gene3D" id="2.130.10.10">
    <property type="entry name" value="YVTN repeat-like/Quinoprotein amine dehydrogenase"/>
    <property type="match status" value="14"/>
</dbReference>
<dbReference type="RefSeq" id="WP_151967504.1">
    <property type="nucleotide sequence ID" value="NZ_AP019860.1"/>
</dbReference>
<dbReference type="OrthoDB" id="277950at2"/>
<dbReference type="GO" id="GO:0004197">
    <property type="term" value="F:cysteine-type endopeptidase activity"/>
    <property type="evidence" value="ECO:0007669"/>
    <property type="project" value="InterPro"/>
</dbReference>
<feature type="repeat" description="WD" evidence="3">
    <location>
        <begin position="1173"/>
        <end position="1214"/>
    </location>
</feature>
<dbReference type="InterPro" id="IPR005532">
    <property type="entry name" value="SUMF_dom"/>
</dbReference>
<feature type="repeat" description="WD" evidence="3">
    <location>
        <begin position="1047"/>
        <end position="1088"/>
    </location>
</feature>
<dbReference type="InterPro" id="IPR001680">
    <property type="entry name" value="WD40_rpt"/>
</dbReference>
<evidence type="ECO:0000256" key="3">
    <source>
        <dbReference type="PROSITE-ProRule" id="PRU00221"/>
    </source>
</evidence>
<gene>
    <name evidence="7" type="ORF">UABAM_01649</name>
</gene>
<feature type="repeat" description="WD" evidence="3">
    <location>
        <begin position="796"/>
        <end position="837"/>
    </location>
</feature>
<dbReference type="InterPro" id="IPR029030">
    <property type="entry name" value="Caspase-like_dom_sf"/>
</dbReference>
<evidence type="ECO:0000259" key="6">
    <source>
        <dbReference type="Pfam" id="PF23414"/>
    </source>
</evidence>
<keyword evidence="8" id="KW-1185">Reference proteome</keyword>
<dbReference type="PROSITE" id="PS00678">
    <property type="entry name" value="WD_REPEATS_1"/>
    <property type="match status" value="16"/>
</dbReference>
<feature type="repeat" description="WD" evidence="3">
    <location>
        <begin position="1089"/>
        <end position="1130"/>
    </location>
</feature>
<evidence type="ECO:0000259" key="4">
    <source>
        <dbReference type="Pfam" id="PF00656"/>
    </source>
</evidence>
<feature type="repeat" description="WD" evidence="3">
    <location>
        <begin position="1850"/>
        <end position="1891"/>
    </location>
</feature>
<feature type="repeat" description="WD" evidence="3">
    <location>
        <begin position="1430"/>
        <end position="1471"/>
    </location>
</feature>
<protein>
    <submittedName>
        <fullName evidence="7">Uncharacterized protein</fullName>
    </submittedName>
</protein>
<organism evidence="7 8">
    <name type="scientific">Uabimicrobium amorphum</name>
    <dbReference type="NCBI Taxonomy" id="2596890"/>
    <lineage>
        <taxon>Bacteria</taxon>
        <taxon>Pseudomonadati</taxon>
        <taxon>Planctomycetota</taxon>
        <taxon>Candidatus Uabimicrobiia</taxon>
        <taxon>Candidatus Uabimicrobiales</taxon>
        <taxon>Candidatus Uabimicrobiaceae</taxon>
        <taxon>Candidatus Uabimicrobium</taxon>
    </lineage>
</organism>
<feature type="repeat" description="WD" evidence="3">
    <location>
        <begin position="1808"/>
        <end position="1838"/>
    </location>
</feature>
<dbReference type="InterPro" id="IPR055442">
    <property type="entry name" value="Beta-prop_EML-like_2nd"/>
</dbReference>
<feature type="repeat" description="WD" evidence="3">
    <location>
        <begin position="1263"/>
        <end position="1295"/>
    </location>
</feature>
<dbReference type="KEGG" id="uam:UABAM_01649"/>
<feature type="repeat" description="WD" evidence="3">
    <location>
        <begin position="1598"/>
        <end position="1639"/>
    </location>
</feature>
<feature type="repeat" description="WD" evidence="3">
    <location>
        <begin position="1388"/>
        <end position="1429"/>
    </location>
</feature>
<dbReference type="InterPro" id="IPR050349">
    <property type="entry name" value="WD_LIS1/nudF_dynein_reg"/>
</dbReference>
<feature type="repeat" description="WD" evidence="3">
    <location>
        <begin position="838"/>
        <end position="879"/>
    </location>
</feature>
<evidence type="ECO:0000256" key="2">
    <source>
        <dbReference type="ARBA" id="ARBA00022737"/>
    </source>
</evidence>
<evidence type="ECO:0000256" key="1">
    <source>
        <dbReference type="ARBA" id="ARBA00022574"/>
    </source>
</evidence>
<feature type="repeat" description="WD" evidence="3">
    <location>
        <begin position="1337"/>
        <end position="1369"/>
    </location>
</feature>
<feature type="repeat" description="WD" evidence="3">
    <location>
        <begin position="1766"/>
        <end position="1807"/>
    </location>
</feature>
<dbReference type="Pfam" id="PF03781">
    <property type="entry name" value="FGE-sulfatase"/>
    <property type="match status" value="1"/>
</dbReference>
<dbReference type="InterPro" id="IPR011990">
    <property type="entry name" value="TPR-like_helical_dom_sf"/>
</dbReference>
<feature type="repeat" description="WD" evidence="3">
    <location>
        <begin position="1514"/>
        <end position="1555"/>
    </location>
</feature>
<dbReference type="InterPro" id="IPR019775">
    <property type="entry name" value="WD40_repeat_CS"/>
</dbReference>
<feature type="repeat" description="WD" evidence="3">
    <location>
        <begin position="880"/>
        <end position="921"/>
    </location>
</feature>
<dbReference type="Pfam" id="PF00656">
    <property type="entry name" value="Peptidase_C14"/>
    <property type="match status" value="1"/>
</dbReference>
<dbReference type="PRINTS" id="PR00320">
    <property type="entry name" value="GPROTEINBRPT"/>
</dbReference>
<feature type="repeat" description="WD" evidence="3">
    <location>
        <begin position="1472"/>
        <end position="1513"/>
    </location>
</feature>
<feature type="repeat" description="WD" evidence="3">
    <location>
        <begin position="1006"/>
        <end position="1047"/>
    </location>
</feature>
<dbReference type="Gene3D" id="3.90.1580.10">
    <property type="entry name" value="paralog of FGE (formylglycine-generating enzyme)"/>
    <property type="match status" value="1"/>
</dbReference>
<keyword evidence="1 3" id="KW-0853">WD repeat</keyword>
<dbReference type="SUPFAM" id="SSF117289">
    <property type="entry name" value="Nucleoporin domain"/>
    <property type="match status" value="1"/>
</dbReference>
<feature type="domain" description="EML-like second beta-propeller" evidence="6">
    <location>
        <begin position="1056"/>
        <end position="1213"/>
    </location>
</feature>
<dbReference type="SUPFAM" id="SSF50978">
    <property type="entry name" value="WD40 repeat-like"/>
    <property type="match status" value="4"/>
</dbReference>
<dbReference type="SUPFAM" id="SSF56436">
    <property type="entry name" value="C-type lectin-like"/>
    <property type="match status" value="1"/>
</dbReference>
<dbReference type="Gene3D" id="1.25.40.10">
    <property type="entry name" value="Tetratricopeptide repeat domain"/>
    <property type="match status" value="1"/>
</dbReference>
<feature type="repeat" description="WD" evidence="3">
    <location>
        <begin position="1892"/>
        <end position="1934"/>
    </location>
</feature>
<dbReference type="SUPFAM" id="SSF48371">
    <property type="entry name" value="ARM repeat"/>
    <property type="match status" value="1"/>
</dbReference>
<feature type="repeat" description="WD" evidence="3">
    <location>
        <begin position="964"/>
        <end position="1005"/>
    </location>
</feature>
<feature type="repeat" description="WD" evidence="3">
    <location>
        <begin position="1724"/>
        <end position="1765"/>
    </location>
</feature>
<feature type="repeat" description="WD" evidence="3">
    <location>
        <begin position="1640"/>
        <end position="1681"/>
    </location>
</feature>
<feature type="domain" description="EML-like second beta-propeller" evidence="6">
    <location>
        <begin position="890"/>
        <end position="1051"/>
    </location>
</feature>
<dbReference type="InterPro" id="IPR015943">
    <property type="entry name" value="WD40/YVTN_repeat-like_dom_sf"/>
</dbReference>
<feature type="repeat" description="WD" evidence="3">
    <location>
        <begin position="1215"/>
        <end position="1238"/>
    </location>
</feature>
<feature type="repeat" description="WD" evidence="3">
    <location>
        <begin position="1131"/>
        <end position="1172"/>
    </location>
</feature>
<dbReference type="PROSITE" id="PS50294">
    <property type="entry name" value="WD_REPEATS_REGION"/>
    <property type="match status" value="25"/>
</dbReference>